<dbReference type="SUPFAM" id="SSF53098">
    <property type="entry name" value="Ribonuclease H-like"/>
    <property type="match status" value="1"/>
</dbReference>
<feature type="compositionally biased region" description="Low complexity" evidence="3">
    <location>
        <begin position="98"/>
        <end position="110"/>
    </location>
</feature>
<organism evidence="4 5">
    <name type="scientific">Cirrhinus mrigala</name>
    <name type="common">Mrigala</name>
    <dbReference type="NCBI Taxonomy" id="683832"/>
    <lineage>
        <taxon>Eukaryota</taxon>
        <taxon>Metazoa</taxon>
        <taxon>Chordata</taxon>
        <taxon>Craniata</taxon>
        <taxon>Vertebrata</taxon>
        <taxon>Euteleostomi</taxon>
        <taxon>Actinopterygii</taxon>
        <taxon>Neopterygii</taxon>
        <taxon>Teleostei</taxon>
        <taxon>Ostariophysi</taxon>
        <taxon>Cypriniformes</taxon>
        <taxon>Cyprinidae</taxon>
        <taxon>Labeoninae</taxon>
        <taxon>Labeonini</taxon>
        <taxon>Cirrhinus</taxon>
    </lineage>
</organism>
<dbReference type="SUPFAM" id="SSF47823">
    <property type="entry name" value="lambda integrase-like, N-terminal domain"/>
    <property type="match status" value="1"/>
</dbReference>
<dbReference type="Gene3D" id="1.10.150.130">
    <property type="match status" value="1"/>
</dbReference>
<dbReference type="PANTHER" id="PTHR35617:SF3">
    <property type="entry name" value="CORE-BINDING (CB) DOMAIN-CONTAINING PROTEIN"/>
    <property type="match status" value="1"/>
</dbReference>
<protein>
    <submittedName>
        <fullName evidence="4">Uncharacterized protein</fullName>
    </submittedName>
</protein>
<dbReference type="InterPro" id="IPR012337">
    <property type="entry name" value="RNaseH-like_sf"/>
</dbReference>
<evidence type="ECO:0000256" key="2">
    <source>
        <dbReference type="ARBA" id="ARBA00023172"/>
    </source>
</evidence>
<reference evidence="4 5" key="1">
    <citation type="submission" date="2024-05" db="EMBL/GenBank/DDBJ databases">
        <title>Genome sequencing and assembly of Indian major carp, Cirrhinus mrigala (Hamilton, 1822).</title>
        <authorList>
            <person name="Mohindra V."/>
            <person name="Chowdhury L.M."/>
            <person name="Lal K."/>
            <person name="Jena J.K."/>
        </authorList>
    </citation>
    <scope>NUCLEOTIDE SEQUENCE [LARGE SCALE GENOMIC DNA]</scope>
    <source>
        <strain evidence="4">CM1030</strain>
        <tissue evidence="4">Blood</tissue>
    </source>
</reference>
<dbReference type="AlphaFoldDB" id="A0ABD0NMK8"/>
<dbReference type="InterPro" id="IPR010998">
    <property type="entry name" value="Integrase_recombinase_N"/>
</dbReference>
<evidence type="ECO:0000313" key="5">
    <source>
        <dbReference type="Proteomes" id="UP001529510"/>
    </source>
</evidence>
<feature type="region of interest" description="Disordered" evidence="3">
    <location>
        <begin position="611"/>
        <end position="630"/>
    </location>
</feature>
<dbReference type="GO" id="GO:0003677">
    <property type="term" value="F:DNA binding"/>
    <property type="evidence" value="ECO:0007669"/>
    <property type="project" value="UniProtKB-KW"/>
</dbReference>
<sequence>ACVPPCSRYITSGDTHTLCVVCLGAEHAASALEGADCPHCERLPLRTLRSRKALFEEGAFTSVPHGSGPASAEAERLLHSWGSQLDLLEGMETGDPLSPASPSRSVARSAGTEAHSAVSSPRGTGSTLRLSSSEEADIESVEETPQSEQYEELLEVVTRAVEKLKIDWPAESHSEPQKSKLDERFLRSRPPSARRSLPFFPDLHTEVSRSWSSPFSARLFIPASYNYSNVAGLDECGYRAMPRVEQTLASYLSPGSASSLKAPALPSKPLRVTSALVGKGYTAAGQAGACLHTMSVLQAYQADLLKELDEGEEIRDRDIVELRRTADLALRATKETARAIGRSMAALVAAERHLWLTLSDMKEKDRVFLLDAPLSPSGLFGDSVNSVVDRYQEARKQAAAFQRFLPLRHPAHGAAGARGLWSGHQLTWHINCLEMLAVFRALKHFLPDLRDRHVLVRTDNTAVVSYINHQGGLRSRPLYKLAHQILVWSQGKLLSLRAVYVPGYLNLGADILSRQGPRPGEWMLHPEVVKQIWRVFGQAQVDLFATRENTQCPLWYSLVHPAPLGLDAMVQTWPRLRLYAFPPIALLPGVLERVRWDGVVVLGPDISPRRLSMGDSRQEGSPLTGGGYHSAPPPGAVETLGVASEGAHLLASGLSTEVVETILQSRAPSTRKLYALKWKLFTSWCGRHQQDPVNCPVGTVLEFLQDRLSAGLTHSTLKVYVADIAAYHAPLGGLSVGKDPLVTRFLRGALRLRPPVRPRVPSWDLSVVLEALCRPPFEPIEEISDRHLTIKTVLLVAITSLKRVGDLQALSVAPSFLDFAPGSAKAFLHPRPGYIPKVPSSAPRPVVLQAFCPPPFREPDQQKLNCMCPVRALDTYVHRAAMWRKSDQLFVCYGPAKRGLPATKQTLSRWIVDAISCAYESSGLPPPLGVKAHSTRSIAASKAFLEGVSMQDICNAAGWSTPLTFVRFYDLDLR</sequence>
<evidence type="ECO:0000256" key="1">
    <source>
        <dbReference type="ARBA" id="ARBA00023125"/>
    </source>
</evidence>
<evidence type="ECO:0000313" key="4">
    <source>
        <dbReference type="EMBL" id="KAL0163208.1"/>
    </source>
</evidence>
<keyword evidence="1" id="KW-0238">DNA-binding</keyword>
<dbReference type="PANTHER" id="PTHR35617">
    <property type="entry name" value="PHAGE_INTEGRASE DOMAIN-CONTAINING PROTEIN"/>
    <property type="match status" value="1"/>
</dbReference>
<keyword evidence="2" id="KW-0233">DNA recombination</keyword>
<dbReference type="EMBL" id="JAMKFB020000021">
    <property type="protein sequence ID" value="KAL0163208.1"/>
    <property type="molecule type" value="Genomic_DNA"/>
</dbReference>
<dbReference type="SUPFAM" id="SSF56349">
    <property type="entry name" value="DNA breaking-rejoining enzymes"/>
    <property type="match status" value="1"/>
</dbReference>
<dbReference type="InterPro" id="IPR011010">
    <property type="entry name" value="DNA_brk_join_enz"/>
</dbReference>
<dbReference type="Gene3D" id="1.10.443.10">
    <property type="entry name" value="Intergrase catalytic core"/>
    <property type="match status" value="1"/>
</dbReference>
<dbReference type="GO" id="GO:0006310">
    <property type="term" value="P:DNA recombination"/>
    <property type="evidence" value="ECO:0007669"/>
    <property type="project" value="UniProtKB-KW"/>
</dbReference>
<feature type="compositionally biased region" description="Polar residues" evidence="3">
    <location>
        <begin position="117"/>
        <end position="133"/>
    </location>
</feature>
<comment type="caution">
    <text evidence="4">The sequence shown here is derived from an EMBL/GenBank/DDBJ whole genome shotgun (WGS) entry which is preliminary data.</text>
</comment>
<proteinExistence type="predicted"/>
<feature type="non-terminal residue" evidence="4">
    <location>
        <position position="1"/>
    </location>
</feature>
<evidence type="ECO:0000256" key="3">
    <source>
        <dbReference type="SAM" id="MobiDB-lite"/>
    </source>
</evidence>
<feature type="non-terminal residue" evidence="4">
    <location>
        <position position="974"/>
    </location>
</feature>
<dbReference type="Proteomes" id="UP001529510">
    <property type="component" value="Unassembled WGS sequence"/>
</dbReference>
<gene>
    <name evidence="4" type="ORF">M9458_042604</name>
</gene>
<accession>A0ABD0NMK8</accession>
<dbReference type="CDD" id="cd09275">
    <property type="entry name" value="RNase_HI_RT_DIRS1"/>
    <property type="match status" value="1"/>
</dbReference>
<keyword evidence="5" id="KW-1185">Reference proteome</keyword>
<dbReference type="Gene3D" id="1.10.287.3160">
    <property type="match status" value="1"/>
</dbReference>
<dbReference type="InterPro" id="IPR013762">
    <property type="entry name" value="Integrase-like_cat_sf"/>
</dbReference>
<feature type="region of interest" description="Disordered" evidence="3">
    <location>
        <begin position="89"/>
        <end position="149"/>
    </location>
</feature>
<name>A0ABD0NMK8_CIRMR</name>